<comment type="caution">
    <text evidence="1">The sequence shown here is derived from an EMBL/GenBank/DDBJ whole genome shotgun (WGS) entry which is preliminary data.</text>
</comment>
<gene>
    <name evidence="1" type="ORF">DW322_07650</name>
</gene>
<evidence type="ECO:0000313" key="2">
    <source>
        <dbReference type="Proteomes" id="UP000471120"/>
    </source>
</evidence>
<organism evidence="1 2">
    <name type="scientific">Rhodococcus rhodnii</name>
    <dbReference type="NCBI Taxonomy" id="38312"/>
    <lineage>
        <taxon>Bacteria</taxon>
        <taxon>Bacillati</taxon>
        <taxon>Actinomycetota</taxon>
        <taxon>Actinomycetes</taxon>
        <taxon>Mycobacteriales</taxon>
        <taxon>Nocardiaceae</taxon>
        <taxon>Rhodococcus</taxon>
    </lineage>
</organism>
<reference evidence="1 2" key="1">
    <citation type="submission" date="2018-07" db="EMBL/GenBank/DDBJ databases">
        <title>Genome sequence of Rhodococcus rhodnii ATCC 35071 from Rhodnius prolixus.</title>
        <authorList>
            <person name="Patel V."/>
            <person name="Vogel K.J."/>
        </authorList>
    </citation>
    <scope>NUCLEOTIDE SEQUENCE [LARGE SCALE GENOMIC DNA]</scope>
    <source>
        <strain evidence="1 2">ATCC 35071</strain>
    </source>
</reference>
<name>A0A6P2CC59_9NOCA</name>
<sequence>MGMSDPVNDDAPPFTGGPVDQVVAAIASDNRLELDPEIMRQFINDCEDHAIEMSDFADSARRRLRPDKLGFGEEHLSNSADLLRN</sequence>
<proteinExistence type="predicted"/>
<evidence type="ECO:0000313" key="1">
    <source>
        <dbReference type="EMBL" id="TXG90115.1"/>
    </source>
</evidence>
<accession>A0A6P2CC59</accession>
<dbReference type="EMBL" id="QRCM01000001">
    <property type="protein sequence ID" value="TXG90115.1"/>
    <property type="molecule type" value="Genomic_DNA"/>
</dbReference>
<protein>
    <submittedName>
        <fullName evidence="1">Uncharacterized protein</fullName>
    </submittedName>
</protein>
<dbReference type="Proteomes" id="UP000471120">
    <property type="component" value="Unassembled WGS sequence"/>
</dbReference>
<dbReference type="AlphaFoldDB" id="A0A6P2CC59"/>